<dbReference type="RefSeq" id="WP_157421220.1">
    <property type="nucleotide sequence ID" value="NZ_CP014859.1"/>
</dbReference>
<protein>
    <submittedName>
        <fullName evidence="1">Uncharacterized protein</fullName>
    </submittedName>
</protein>
<gene>
    <name evidence="1" type="ORF">TL08_21080</name>
</gene>
<name>A0AAC9HTU7_9PSEU</name>
<dbReference type="EMBL" id="CP014859">
    <property type="protein sequence ID" value="AOS65006.1"/>
    <property type="molecule type" value="Genomic_DNA"/>
</dbReference>
<accession>A0AAC9HTU7</accession>
<reference evidence="2" key="1">
    <citation type="submission" date="2016-03" db="EMBL/GenBank/DDBJ databases">
        <title>Complete genome sequence of the type strain Actinoalloteichus hymeniacidonis DSM 45092.</title>
        <authorList>
            <person name="Schaffert L."/>
            <person name="Albersmeier A."/>
            <person name="Winkler A."/>
            <person name="Kalinowski J."/>
            <person name="Zotchev S."/>
            <person name="Ruckert C."/>
        </authorList>
    </citation>
    <scope>NUCLEOTIDE SEQUENCE [LARGE SCALE GENOMIC DNA]</scope>
    <source>
        <strain evidence="2">HPA177(T) (DSM 45092(T))</strain>
    </source>
</reference>
<evidence type="ECO:0000313" key="2">
    <source>
        <dbReference type="Proteomes" id="UP000095210"/>
    </source>
</evidence>
<evidence type="ECO:0000313" key="1">
    <source>
        <dbReference type="EMBL" id="AOS65006.1"/>
    </source>
</evidence>
<dbReference type="AlphaFoldDB" id="A0AAC9HTU7"/>
<proteinExistence type="predicted"/>
<organism evidence="1 2">
    <name type="scientific">Actinoalloteichus hymeniacidonis</name>
    <dbReference type="NCBI Taxonomy" id="340345"/>
    <lineage>
        <taxon>Bacteria</taxon>
        <taxon>Bacillati</taxon>
        <taxon>Actinomycetota</taxon>
        <taxon>Actinomycetes</taxon>
        <taxon>Pseudonocardiales</taxon>
        <taxon>Pseudonocardiaceae</taxon>
        <taxon>Actinoalloteichus</taxon>
    </lineage>
</organism>
<dbReference type="Proteomes" id="UP000095210">
    <property type="component" value="Chromosome"/>
</dbReference>
<dbReference type="KEGG" id="ahm:TL08_21080"/>
<sequence length="109" mass="12574">MAENRLGEPEFFSTSSIKEYCTKGRDLLRPLHHELAVSAEEMQVVLTYVPGVDSRVRARLVAAHLRRASAAVEVANLEIVRTFLSFQRHFTQELSQAKRTPRRKFEFDE</sequence>
<keyword evidence="2" id="KW-1185">Reference proteome</keyword>